<comment type="caution">
    <text evidence="2">The sequence shown here is derived from an EMBL/GenBank/DDBJ whole genome shotgun (WGS) entry which is preliminary data.</text>
</comment>
<accession>A0AAJ1EXH5</accession>
<dbReference type="InterPro" id="IPR007077">
    <property type="entry name" value="TfoX_C"/>
</dbReference>
<proteinExistence type="predicted"/>
<reference evidence="2" key="1">
    <citation type="submission" date="2022-01" db="EMBL/GenBank/DDBJ databases">
        <title>Collection of gut derived symbiotic bacterial strains cultured from healthy donors.</title>
        <authorList>
            <person name="Lin H."/>
            <person name="Kohout C."/>
            <person name="Waligurski E."/>
            <person name="Pamer E.G."/>
        </authorList>
    </citation>
    <scope>NUCLEOTIDE SEQUENCE</scope>
    <source>
        <strain evidence="2">DFI.7.46</strain>
    </source>
</reference>
<dbReference type="EMBL" id="JAKNHJ010000004">
    <property type="protein sequence ID" value="MCG4617425.1"/>
    <property type="molecule type" value="Genomic_DNA"/>
</dbReference>
<evidence type="ECO:0000259" key="1">
    <source>
        <dbReference type="Pfam" id="PF04994"/>
    </source>
</evidence>
<sequence>MNELTDLPNIGPKLAQALIEVGIDTPEKLADLGSIEAWWRVHPQFTCLHSLLALEGALQGIPKSLLDQKTRERLRQETLSG</sequence>
<protein>
    <submittedName>
        <fullName evidence="2">TfoX/Sxy family protein</fullName>
    </submittedName>
</protein>
<evidence type="ECO:0000313" key="2">
    <source>
        <dbReference type="EMBL" id="MCG4617425.1"/>
    </source>
</evidence>
<dbReference type="InterPro" id="IPR047525">
    <property type="entry name" value="TfoX-like"/>
</dbReference>
<organism evidence="2 3">
    <name type="scientific">Varibaculum cambriense</name>
    <dbReference type="NCBI Taxonomy" id="184870"/>
    <lineage>
        <taxon>Bacteria</taxon>
        <taxon>Bacillati</taxon>
        <taxon>Actinomycetota</taxon>
        <taxon>Actinomycetes</taxon>
        <taxon>Actinomycetales</taxon>
        <taxon>Actinomycetaceae</taxon>
        <taxon>Varibaculum</taxon>
    </lineage>
</organism>
<dbReference type="AlphaFoldDB" id="A0AAJ1EXH5"/>
<name>A0AAJ1EXH5_9ACTO</name>
<feature type="domain" description="TfoX C-terminal" evidence="1">
    <location>
        <begin position="2"/>
        <end position="77"/>
    </location>
</feature>
<gene>
    <name evidence="2" type="ORF">L0M99_02800</name>
</gene>
<evidence type="ECO:0000313" key="3">
    <source>
        <dbReference type="Proteomes" id="UP001200537"/>
    </source>
</evidence>
<dbReference type="Gene3D" id="1.10.150.20">
    <property type="entry name" value="5' to 3' exonuclease, C-terminal subdomain"/>
    <property type="match status" value="1"/>
</dbReference>
<dbReference type="Proteomes" id="UP001200537">
    <property type="component" value="Unassembled WGS sequence"/>
</dbReference>
<dbReference type="RefSeq" id="WP_238127663.1">
    <property type="nucleotide sequence ID" value="NZ_CBCTPO010000006.1"/>
</dbReference>
<dbReference type="PANTHER" id="PTHR36121">
    <property type="entry name" value="PROTEIN SXY"/>
    <property type="match status" value="1"/>
</dbReference>
<dbReference type="Pfam" id="PF04994">
    <property type="entry name" value="TfoX_C"/>
    <property type="match status" value="1"/>
</dbReference>
<dbReference type="PANTHER" id="PTHR36121:SF1">
    <property type="entry name" value="PROTEIN SXY"/>
    <property type="match status" value="1"/>
</dbReference>